<dbReference type="GO" id="GO:0050480">
    <property type="term" value="F:imidazolonepropionase activity"/>
    <property type="evidence" value="ECO:0007669"/>
    <property type="project" value="UniProtKB-EC"/>
</dbReference>
<dbReference type="PANTHER" id="PTHR42752:SF1">
    <property type="entry name" value="IMIDAZOLONEPROPIONASE-RELATED"/>
    <property type="match status" value="1"/>
</dbReference>
<dbReference type="EMBL" id="LAZR01000756">
    <property type="protein sequence ID" value="KKN58565.1"/>
    <property type="molecule type" value="Genomic_DNA"/>
</dbReference>
<dbReference type="GO" id="GO:0019556">
    <property type="term" value="P:L-histidine catabolic process to glutamate and formamide"/>
    <property type="evidence" value="ECO:0007669"/>
    <property type="project" value="InterPro"/>
</dbReference>
<sequence>MAIRADMLVMNCTRLLTLAGPSRPRIGDEMNDLGEVESGAVVITDGKILETGPAEQLNAKYDCPQRINAAEGIIMPGLVDCHTHAIFLRPRADELAQRAAGVPYLDILAAGGGIYSTVRSVLAAGREHLRWETQNRLDAMLAHGTTTVEIKSGYGLNLETERKMLQIAGFLDRRHPMDIVATFLGAHVVPENMDRAAYVDFLVDEALGELKGLAEFCDVFCDAEAFTLDEARRIFSAALEQGYKLKIHAGQFTDMGAAGLAAEFGAVSADHLEHVSDEQLAQMHDCGTLAVLLPGAALYLMSETYADARRMIDAGVPVAVATDFNPGSCPCFSMQMMISLACLKLKLTPAEAVTAATINAAYALDRGDRVGSLEPGKQADLIIVNTIDERELACHFGVNNVRTVIKAGKVV</sequence>
<dbReference type="FunFam" id="3.20.20.140:FF:000007">
    <property type="entry name" value="Imidazolonepropionase"/>
    <property type="match status" value="1"/>
</dbReference>
<protein>
    <recommendedName>
        <fullName evidence="2">imidazolonepropionase</fullName>
        <ecNumber evidence="2">3.5.2.7</ecNumber>
    </recommendedName>
</protein>
<evidence type="ECO:0000259" key="8">
    <source>
        <dbReference type="Pfam" id="PF01979"/>
    </source>
</evidence>
<dbReference type="InterPro" id="IPR005920">
    <property type="entry name" value="HutI"/>
</dbReference>
<keyword evidence="7" id="KW-0408">Iron</keyword>
<evidence type="ECO:0000256" key="3">
    <source>
        <dbReference type="ARBA" id="ARBA00022723"/>
    </source>
</evidence>
<dbReference type="AlphaFoldDB" id="A0A0F9RPW9"/>
<dbReference type="GO" id="GO:0005737">
    <property type="term" value="C:cytoplasm"/>
    <property type="evidence" value="ECO:0007669"/>
    <property type="project" value="InterPro"/>
</dbReference>
<keyword evidence="5" id="KW-0369">Histidine metabolism</keyword>
<dbReference type="Pfam" id="PF01979">
    <property type="entry name" value="Amidohydro_1"/>
    <property type="match status" value="1"/>
</dbReference>
<dbReference type="GO" id="GO:0046872">
    <property type="term" value="F:metal ion binding"/>
    <property type="evidence" value="ECO:0007669"/>
    <property type="project" value="UniProtKB-KW"/>
</dbReference>
<keyword evidence="6" id="KW-0862">Zinc</keyword>
<organism evidence="9">
    <name type="scientific">marine sediment metagenome</name>
    <dbReference type="NCBI Taxonomy" id="412755"/>
    <lineage>
        <taxon>unclassified sequences</taxon>
        <taxon>metagenomes</taxon>
        <taxon>ecological metagenomes</taxon>
    </lineage>
</organism>
<name>A0A0F9RPW9_9ZZZZ</name>
<dbReference type="InterPro" id="IPR011059">
    <property type="entry name" value="Metal-dep_hydrolase_composite"/>
</dbReference>
<evidence type="ECO:0000256" key="7">
    <source>
        <dbReference type="ARBA" id="ARBA00023004"/>
    </source>
</evidence>
<dbReference type="EC" id="3.5.2.7" evidence="2"/>
<evidence type="ECO:0000256" key="4">
    <source>
        <dbReference type="ARBA" id="ARBA00022801"/>
    </source>
</evidence>
<evidence type="ECO:0000256" key="5">
    <source>
        <dbReference type="ARBA" id="ARBA00022808"/>
    </source>
</evidence>
<evidence type="ECO:0000256" key="2">
    <source>
        <dbReference type="ARBA" id="ARBA00012864"/>
    </source>
</evidence>
<evidence type="ECO:0000256" key="6">
    <source>
        <dbReference type="ARBA" id="ARBA00022833"/>
    </source>
</evidence>
<dbReference type="SUPFAM" id="SSF51556">
    <property type="entry name" value="Metallo-dependent hydrolases"/>
    <property type="match status" value="1"/>
</dbReference>
<dbReference type="InterPro" id="IPR006680">
    <property type="entry name" value="Amidohydro-rel"/>
</dbReference>
<dbReference type="CDD" id="cd01296">
    <property type="entry name" value="Imidazolone-5PH"/>
    <property type="match status" value="1"/>
</dbReference>
<keyword evidence="4" id="KW-0378">Hydrolase</keyword>
<comment type="pathway">
    <text evidence="1">Amino-acid degradation.</text>
</comment>
<dbReference type="Gene3D" id="2.30.40.10">
    <property type="entry name" value="Urease, subunit C, domain 1"/>
    <property type="match status" value="1"/>
</dbReference>
<dbReference type="SUPFAM" id="SSF51338">
    <property type="entry name" value="Composite domain of metallo-dependent hydrolases"/>
    <property type="match status" value="1"/>
</dbReference>
<dbReference type="Gene3D" id="3.20.20.140">
    <property type="entry name" value="Metal-dependent hydrolases"/>
    <property type="match status" value="1"/>
</dbReference>
<dbReference type="NCBIfam" id="TIGR01224">
    <property type="entry name" value="hutI"/>
    <property type="match status" value="1"/>
</dbReference>
<feature type="domain" description="Amidohydrolase-related" evidence="8">
    <location>
        <begin position="73"/>
        <end position="411"/>
    </location>
</feature>
<dbReference type="HAMAP" id="MF_00372">
    <property type="entry name" value="HutI"/>
    <property type="match status" value="1"/>
</dbReference>
<evidence type="ECO:0000313" key="9">
    <source>
        <dbReference type="EMBL" id="KKN58565.1"/>
    </source>
</evidence>
<dbReference type="InterPro" id="IPR032466">
    <property type="entry name" value="Metal_Hydrolase"/>
</dbReference>
<keyword evidence="3" id="KW-0479">Metal-binding</keyword>
<dbReference type="PANTHER" id="PTHR42752">
    <property type="entry name" value="IMIDAZOLONEPROPIONASE"/>
    <property type="match status" value="1"/>
</dbReference>
<accession>A0A0F9RPW9</accession>
<proteinExistence type="inferred from homology"/>
<reference evidence="9" key="1">
    <citation type="journal article" date="2015" name="Nature">
        <title>Complex archaea that bridge the gap between prokaryotes and eukaryotes.</title>
        <authorList>
            <person name="Spang A."/>
            <person name="Saw J.H."/>
            <person name="Jorgensen S.L."/>
            <person name="Zaremba-Niedzwiedzka K."/>
            <person name="Martijn J."/>
            <person name="Lind A.E."/>
            <person name="van Eijk R."/>
            <person name="Schleper C."/>
            <person name="Guy L."/>
            <person name="Ettema T.J."/>
        </authorList>
    </citation>
    <scope>NUCLEOTIDE SEQUENCE</scope>
</reference>
<comment type="caution">
    <text evidence="9">The sequence shown here is derived from an EMBL/GenBank/DDBJ whole genome shotgun (WGS) entry which is preliminary data.</text>
</comment>
<gene>
    <name evidence="9" type="ORF">LCGC14_0550730</name>
</gene>
<evidence type="ECO:0000256" key="1">
    <source>
        <dbReference type="ARBA" id="ARBA00005023"/>
    </source>
</evidence>